<evidence type="ECO:0000256" key="11">
    <source>
        <dbReference type="SAM" id="MobiDB-lite"/>
    </source>
</evidence>
<feature type="domain" description="G-protein coupled receptors family 2 profile 2" evidence="14">
    <location>
        <begin position="419"/>
        <end position="680"/>
    </location>
</feature>
<dbReference type="CDD" id="cd15041">
    <property type="entry name" value="7tmB1_hormone_R"/>
    <property type="match status" value="1"/>
</dbReference>
<organism evidence="15 16">
    <name type="scientific">Orchesella dallaii</name>
    <dbReference type="NCBI Taxonomy" id="48710"/>
    <lineage>
        <taxon>Eukaryota</taxon>
        <taxon>Metazoa</taxon>
        <taxon>Ecdysozoa</taxon>
        <taxon>Arthropoda</taxon>
        <taxon>Hexapoda</taxon>
        <taxon>Collembola</taxon>
        <taxon>Entomobryomorpha</taxon>
        <taxon>Entomobryoidea</taxon>
        <taxon>Orchesellidae</taxon>
        <taxon>Orchesellinae</taxon>
        <taxon>Orchesella</taxon>
    </lineage>
</organism>
<evidence type="ECO:0000256" key="2">
    <source>
        <dbReference type="ARBA" id="ARBA00005314"/>
    </source>
</evidence>
<dbReference type="SUPFAM" id="SSF111418">
    <property type="entry name" value="Hormone receptor domain"/>
    <property type="match status" value="1"/>
</dbReference>
<evidence type="ECO:0000256" key="3">
    <source>
        <dbReference type="ARBA" id="ARBA00022475"/>
    </source>
</evidence>
<feature type="compositionally biased region" description="Low complexity" evidence="11">
    <location>
        <begin position="744"/>
        <end position="758"/>
    </location>
</feature>
<dbReference type="InterPro" id="IPR036445">
    <property type="entry name" value="GPCR_2_extracell_dom_sf"/>
</dbReference>
<feature type="transmembrane region" description="Helical" evidence="12">
    <location>
        <begin position="621"/>
        <end position="641"/>
    </location>
</feature>
<evidence type="ECO:0000256" key="10">
    <source>
        <dbReference type="ARBA" id="ARBA00023224"/>
    </source>
</evidence>
<feature type="compositionally biased region" description="Low complexity" evidence="11">
    <location>
        <begin position="39"/>
        <end position="68"/>
    </location>
</feature>
<evidence type="ECO:0000256" key="1">
    <source>
        <dbReference type="ARBA" id="ARBA00004651"/>
    </source>
</evidence>
<dbReference type="Gene3D" id="1.20.1070.10">
    <property type="entry name" value="Rhodopsin 7-helix transmembrane proteins"/>
    <property type="match status" value="1"/>
</dbReference>
<dbReference type="Proteomes" id="UP001642540">
    <property type="component" value="Unassembled WGS sequence"/>
</dbReference>
<dbReference type="PROSITE" id="PS00649">
    <property type="entry name" value="G_PROTEIN_RECEP_F2_1"/>
    <property type="match status" value="1"/>
</dbReference>
<keyword evidence="9" id="KW-0325">Glycoprotein</keyword>
<dbReference type="EMBL" id="CAXLJM020000049">
    <property type="protein sequence ID" value="CAL8113429.1"/>
    <property type="molecule type" value="Genomic_DNA"/>
</dbReference>
<comment type="subcellular location">
    <subcellularLocation>
        <location evidence="1">Cell membrane</location>
        <topology evidence="1">Multi-pass membrane protein</topology>
    </subcellularLocation>
</comment>
<dbReference type="InterPro" id="IPR050332">
    <property type="entry name" value="GPCR_2"/>
</dbReference>
<evidence type="ECO:0000313" key="15">
    <source>
        <dbReference type="EMBL" id="CAL8113429.1"/>
    </source>
</evidence>
<feature type="region of interest" description="Disordered" evidence="11">
    <location>
        <begin position="39"/>
        <end position="103"/>
    </location>
</feature>
<keyword evidence="4 12" id="KW-0812">Transmembrane</keyword>
<evidence type="ECO:0000259" key="13">
    <source>
        <dbReference type="PROSITE" id="PS50227"/>
    </source>
</evidence>
<dbReference type="PROSITE" id="PS00650">
    <property type="entry name" value="G_PROTEIN_RECEP_F2_2"/>
    <property type="match status" value="1"/>
</dbReference>
<accession>A0ABP1QWW6</accession>
<feature type="transmembrane region" description="Helical" evidence="12">
    <location>
        <begin position="456"/>
        <end position="476"/>
    </location>
</feature>
<evidence type="ECO:0000259" key="14">
    <source>
        <dbReference type="PROSITE" id="PS50261"/>
    </source>
</evidence>
<proteinExistence type="inferred from homology"/>
<dbReference type="Pfam" id="PF00002">
    <property type="entry name" value="7tm_2"/>
    <property type="match status" value="1"/>
</dbReference>
<evidence type="ECO:0000256" key="4">
    <source>
        <dbReference type="ARBA" id="ARBA00022692"/>
    </source>
</evidence>
<keyword evidence="3" id="KW-1003">Cell membrane</keyword>
<evidence type="ECO:0000256" key="12">
    <source>
        <dbReference type="SAM" id="Phobius"/>
    </source>
</evidence>
<evidence type="ECO:0000256" key="5">
    <source>
        <dbReference type="ARBA" id="ARBA00022989"/>
    </source>
</evidence>
<feature type="transmembrane region" description="Helical" evidence="12">
    <location>
        <begin position="421"/>
        <end position="444"/>
    </location>
</feature>
<evidence type="ECO:0000313" key="16">
    <source>
        <dbReference type="Proteomes" id="UP001642540"/>
    </source>
</evidence>
<dbReference type="Pfam" id="PF02793">
    <property type="entry name" value="HRM"/>
    <property type="match status" value="1"/>
</dbReference>
<gene>
    <name evidence="15" type="ORF">ODALV1_LOCUS16013</name>
</gene>
<keyword evidence="16" id="KW-1185">Reference proteome</keyword>
<dbReference type="PROSITE" id="PS50261">
    <property type="entry name" value="G_PROTEIN_RECEP_F2_4"/>
    <property type="match status" value="1"/>
</dbReference>
<keyword evidence="8" id="KW-0675">Receptor</keyword>
<keyword evidence="6" id="KW-0297">G-protein coupled receptor</keyword>
<feature type="transmembrane region" description="Helical" evidence="12">
    <location>
        <begin position="540"/>
        <end position="559"/>
    </location>
</feature>
<comment type="similarity">
    <text evidence="2">Belongs to the G-protein coupled receptor 2 family.</text>
</comment>
<keyword evidence="5 12" id="KW-1133">Transmembrane helix</keyword>
<dbReference type="InterPro" id="IPR001879">
    <property type="entry name" value="GPCR_2_extracellular_dom"/>
</dbReference>
<comment type="caution">
    <text evidence="15">The sequence shown here is derived from an EMBL/GenBank/DDBJ whole genome shotgun (WGS) entry which is preliminary data.</text>
</comment>
<dbReference type="InterPro" id="IPR000832">
    <property type="entry name" value="GPCR_2_secretin-like"/>
</dbReference>
<dbReference type="PROSITE" id="PS50227">
    <property type="entry name" value="G_PROTEIN_RECEP_F2_3"/>
    <property type="match status" value="1"/>
</dbReference>
<keyword evidence="7 12" id="KW-0472">Membrane</keyword>
<name>A0ABP1QWW6_9HEXA</name>
<feature type="region of interest" description="Disordered" evidence="11">
    <location>
        <begin position="184"/>
        <end position="206"/>
    </location>
</feature>
<dbReference type="PRINTS" id="PR00249">
    <property type="entry name" value="GPCRSECRETIN"/>
</dbReference>
<feature type="transmembrane region" description="Helical" evidence="12">
    <location>
        <begin position="515"/>
        <end position="533"/>
    </location>
</feature>
<evidence type="ECO:0000256" key="6">
    <source>
        <dbReference type="ARBA" id="ARBA00023040"/>
    </source>
</evidence>
<evidence type="ECO:0008006" key="17">
    <source>
        <dbReference type="Google" id="ProtNLM"/>
    </source>
</evidence>
<dbReference type="PANTHER" id="PTHR45620:SF42">
    <property type="entry name" value="G-PROTEIN COUPLED RECEPTOR SEB-2"/>
    <property type="match status" value="1"/>
</dbReference>
<keyword evidence="10" id="KW-0807">Transducer</keyword>
<feature type="domain" description="G-protein coupled receptors family 2 profile 1" evidence="13">
    <location>
        <begin position="310"/>
        <end position="412"/>
    </location>
</feature>
<feature type="compositionally biased region" description="Basic and acidic residues" evidence="11">
    <location>
        <begin position="193"/>
        <end position="206"/>
    </location>
</feature>
<dbReference type="PANTHER" id="PTHR45620">
    <property type="entry name" value="PDF RECEPTOR-LIKE PROTEIN-RELATED"/>
    <property type="match status" value="1"/>
</dbReference>
<feature type="region of interest" description="Disordered" evidence="11">
    <location>
        <begin position="124"/>
        <end position="143"/>
    </location>
</feature>
<evidence type="ECO:0000256" key="7">
    <source>
        <dbReference type="ARBA" id="ARBA00023136"/>
    </source>
</evidence>
<feature type="region of interest" description="Disordered" evidence="11">
    <location>
        <begin position="735"/>
        <end position="808"/>
    </location>
</feature>
<feature type="compositionally biased region" description="Polar residues" evidence="11">
    <location>
        <begin position="759"/>
        <end position="785"/>
    </location>
</feature>
<feature type="transmembrane region" description="Helical" evidence="12">
    <location>
        <begin position="579"/>
        <end position="600"/>
    </location>
</feature>
<feature type="transmembrane region" description="Helical" evidence="12">
    <location>
        <begin position="667"/>
        <end position="687"/>
    </location>
</feature>
<reference evidence="15 16" key="1">
    <citation type="submission" date="2024-08" db="EMBL/GenBank/DDBJ databases">
        <authorList>
            <person name="Cucini C."/>
            <person name="Frati F."/>
        </authorList>
    </citation>
    <scope>NUCLEOTIDE SEQUENCE [LARGE SCALE GENOMIC DNA]</scope>
</reference>
<protein>
    <recommendedName>
        <fullName evidence="17">Calcitonin receptor</fullName>
    </recommendedName>
</protein>
<dbReference type="InterPro" id="IPR017981">
    <property type="entry name" value="GPCR_2-like_7TM"/>
</dbReference>
<dbReference type="InterPro" id="IPR017983">
    <property type="entry name" value="GPCR_2_secretin-like_CS"/>
</dbReference>
<sequence>MMMGFVIMPLEKLHALFGLILMTQYFTHVTTSVSLLSSSKSSLSPSLSDSSSKSLLLSPSSHSSSQSSTHFLWPTSSRQHHGKNSHSHSSGATMPFSHHHFHSPTNTRLTLMLENEVPIKISHNSKHQKRHVGENNSSHGNHGNRAVVVGEKVVEADSSVVTPHREAHLLTTLRPTVELSVNSSTTSIFRSNSRTDRGNNRDERNRDFRGKCRHKTYLPPNVFTLDTCAWCYKYIRDDLPTFGIPSKKLKDYPYLIEDPQTNQSYVIRYLVFNGSLIIANVSDPESPIWKTFATENARKDWTGCCQAAKECCERMVAPSKYNEESELDGILEPDNITLPLENECPPTWDGWQCWDSTKAGITAKSYCPRYVYFITEPPTCSIPLIKECSSNGTWAQRSGKEWTNYAVCVKSTVALQQNRSYVLVTAYGISIVALIPAMIIFFSYKQLRVHRIILHQNLFCSLIVNALLTIIFKTLVMMSETNETNSTLSNSIVSQNSIACRLLLISTKYSRMTNYMWMLSEGFYLHKLIAAAFAEQKSLLVFYLIGWVFPLFPVAFYAGFRLLAANDKCWVVPQDEWEWALNGPSLLSLLVNALFLINIIRVLVTKLRAAHAQEPSQYRKAVRATLVLLPLFGLHFIVTIYRPSSSKGVCQNWTELYFYANDVLDGMQGFLVALIFCYCNGEVLSLLKRTYKRWKEQHFDVGPRRNSHSRHRPSRGSVMGRSVVSTHIYSSIPPSPETNVIALPSGSNPSSKDPSPSSQLVGTSLLTVNGSSGPITITSNVSPDVNKSDIKSSLKNRKNHTSSTTNGNAINMYVSSEYGSTKDNSGVEISCV</sequence>
<evidence type="ECO:0000256" key="8">
    <source>
        <dbReference type="ARBA" id="ARBA00023170"/>
    </source>
</evidence>
<dbReference type="Gene3D" id="4.10.1240.10">
    <property type="entry name" value="GPCR, family 2, extracellular hormone receptor domain"/>
    <property type="match status" value="1"/>
</dbReference>
<evidence type="ECO:0000256" key="9">
    <source>
        <dbReference type="ARBA" id="ARBA00023180"/>
    </source>
</evidence>
<dbReference type="SMART" id="SM00008">
    <property type="entry name" value="HormR"/>
    <property type="match status" value="1"/>
</dbReference>